<gene>
    <name evidence="1" type="ORF">LEA_20604</name>
</gene>
<name>K1RSP8_9ZZZZ</name>
<comment type="caution">
    <text evidence="1">The sequence shown here is derived from an EMBL/GenBank/DDBJ whole genome shotgun (WGS) entry which is preliminary data.</text>
</comment>
<dbReference type="AlphaFoldDB" id="K1RSP8"/>
<proteinExistence type="predicted"/>
<organism evidence="1">
    <name type="scientific">human gut metagenome</name>
    <dbReference type="NCBI Taxonomy" id="408170"/>
    <lineage>
        <taxon>unclassified sequences</taxon>
        <taxon>metagenomes</taxon>
        <taxon>organismal metagenomes</taxon>
    </lineage>
</organism>
<dbReference type="SUPFAM" id="SSF53649">
    <property type="entry name" value="Alkaline phosphatase-like"/>
    <property type="match status" value="1"/>
</dbReference>
<sequence length="144" mass="15788">MKKILLVLLLLPGVLPILANTPPRLVINLVVSSMRPDDIDRYRSQFGTGGFLRLTEGGARFTEGSYDYQQTSTPVSLATLTTGAMPSTHGVISTRWRDYIVNKTVGLIDDPSVRDPEYYHGNGAYSPRNLIAPTVGEALLRQSP</sequence>
<reference evidence="1" key="1">
    <citation type="journal article" date="2013" name="Environ. Microbiol.">
        <title>Microbiota from the distal guts of lean and obese adolescents exhibit partial functional redundancy besides clear differences in community structure.</title>
        <authorList>
            <person name="Ferrer M."/>
            <person name="Ruiz A."/>
            <person name="Lanza F."/>
            <person name="Haange S.B."/>
            <person name="Oberbach A."/>
            <person name="Till H."/>
            <person name="Bargiela R."/>
            <person name="Campoy C."/>
            <person name="Segura M.T."/>
            <person name="Richter M."/>
            <person name="von Bergen M."/>
            <person name="Seifert J."/>
            <person name="Suarez A."/>
        </authorList>
    </citation>
    <scope>NUCLEOTIDE SEQUENCE</scope>
</reference>
<dbReference type="InterPro" id="IPR002591">
    <property type="entry name" value="Phosphodiest/P_Trfase"/>
</dbReference>
<dbReference type="InterPro" id="IPR017850">
    <property type="entry name" value="Alkaline_phosphatase_core_sf"/>
</dbReference>
<dbReference type="EMBL" id="AJWY01014162">
    <property type="protein sequence ID" value="EKC44530.1"/>
    <property type="molecule type" value="Genomic_DNA"/>
</dbReference>
<feature type="non-terminal residue" evidence="1">
    <location>
        <position position="144"/>
    </location>
</feature>
<dbReference type="Pfam" id="PF01663">
    <property type="entry name" value="Phosphodiest"/>
    <property type="match status" value="1"/>
</dbReference>
<evidence type="ECO:0000313" key="1">
    <source>
        <dbReference type="EMBL" id="EKC44530.1"/>
    </source>
</evidence>
<dbReference type="Gene3D" id="3.40.720.10">
    <property type="entry name" value="Alkaline Phosphatase, subunit A"/>
    <property type="match status" value="1"/>
</dbReference>
<protein>
    <submittedName>
        <fullName evidence="1">Type I phosphodiesterase/nucleotide pyrophosphatase</fullName>
    </submittedName>
</protein>
<accession>K1RSP8</accession>